<keyword evidence="1" id="KW-0472">Membrane</keyword>
<sequence>MEQQQGSPLSLIIMVIFFVFIFFIPALKISKKAGFDWKMAVCLTIPGFNVVAWLALAFMDWPIHKYLPKDVNRKDAK</sequence>
<evidence type="ECO:0000313" key="3">
    <source>
        <dbReference type="EMBL" id="EFH6164295.1"/>
    </source>
</evidence>
<gene>
    <name evidence="2" type="ORF">D9J61_22635</name>
    <name evidence="3" type="ORF">GAJ12_04465</name>
    <name evidence="4" type="ORF">HJQ60_004108</name>
</gene>
<name>A0A2U2V9C7_ECOLX</name>
<reference evidence="4" key="3">
    <citation type="submission" date="2020-03" db="EMBL/GenBank/DDBJ databases">
        <authorList>
            <consortium name="NCBI Pathogen Detection Project"/>
        </authorList>
    </citation>
    <scope>NUCLEOTIDE SEQUENCE</scope>
    <source>
        <strain evidence="4">AMC_487</strain>
    </source>
</reference>
<dbReference type="EMBL" id="DABERK010000027">
    <property type="protein sequence ID" value="HAI5334058.1"/>
    <property type="molecule type" value="Genomic_DNA"/>
</dbReference>
<reference evidence="3 6" key="2">
    <citation type="submission" date="2019-12" db="EMBL/GenBank/DDBJ databases">
        <authorList>
            <consortium name="NARMS: The National Antimicrobial Resistance Monitoring System"/>
        </authorList>
    </citation>
    <scope>NUCLEOTIDE SEQUENCE [LARGE SCALE GENOMIC DNA]</scope>
    <source>
        <strain evidence="2 5">CVM N17EC1330</strain>
        <strain evidence="3 6">CVM N19EC0596</strain>
    </source>
</reference>
<protein>
    <recommendedName>
        <fullName evidence="7">Superinfection immunity protein</fullName>
    </recommendedName>
</protein>
<evidence type="ECO:0000313" key="6">
    <source>
        <dbReference type="Proteomes" id="UP000537181"/>
    </source>
</evidence>
<evidence type="ECO:0000313" key="5">
    <source>
        <dbReference type="Proteomes" id="UP000382540"/>
    </source>
</evidence>
<accession>A0A2U2V9C7</accession>
<evidence type="ECO:0000313" key="4">
    <source>
        <dbReference type="EMBL" id="HAI5334058.1"/>
    </source>
</evidence>
<comment type="caution">
    <text evidence="3">The sequence shown here is derived from an EMBL/GenBank/DDBJ whole genome shotgun (WGS) entry which is preliminary data.</text>
</comment>
<feature type="transmembrane region" description="Helical" evidence="1">
    <location>
        <begin position="6"/>
        <end position="27"/>
    </location>
</feature>
<dbReference type="AlphaFoldDB" id="A0A2U2V9C7"/>
<organism evidence="3 6">
    <name type="scientific">Escherichia coli</name>
    <dbReference type="NCBI Taxonomy" id="562"/>
    <lineage>
        <taxon>Bacteria</taxon>
        <taxon>Pseudomonadati</taxon>
        <taxon>Pseudomonadota</taxon>
        <taxon>Gammaproteobacteria</taxon>
        <taxon>Enterobacterales</taxon>
        <taxon>Enterobacteriaceae</taxon>
        <taxon>Escherichia</taxon>
    </lineage>
</organism>
<dbReference type="GeneID" id="89520140"/>
<feature type="transmembrane region" description="Helical" evidence="1">
    <location>
        <begin position="39"/>
        <end position="59"/>
    </location>
</feature>
<dbReference type="EMBL" id="AAAGZE010000088">
    <property type="protein sequence ID" value="EAC1534790.1"/>
    <property type="molecule type" value="Genomic_DNA"/>
</dbReference>
<dbReference type="RefSeq" id="WP_000437781.1">
    <property type="nucleotide sequence ID" value="NZ_AP027432.1"/>
</dbReference>
<dbReference type="Proteomes" id="UP000382540">
    <property type="component" value="Unassembled WGS sequence"/>
</dbReference>
<evidence type="ECO:0000256" key="1">
    <source>
        <dbReference type="SAM" id="Phobius"/>
    </source>
</evidence>
<reference evidence="4" key="1">
    <citation type="journal article" date="2018" name="Genome Biol.">
        <title>SKESA: strategic k-mer extension for scrupulous assemblies.</title>
        <authorList>
            <person name="Souvorov A."/>
            <person name="Agarwala R."/>
            <person name="Lipman D.J."/>
        </authorList>
    </citation>
    <scope>NUCLEOTIDE SEQUENCE [LARGE SCALE GENOMIC DNA]</scope>
    <source>
        <strain evidence="4">AMC_487</strain>
    </source>
</reference>
<evidence type="ECO:0008006" key="7">
    <source>
        <dbReference type="Google" id="ProtNLM"/>
    </source>
</evidence>
<proteinExistence type="predicted"/>
<evidence type="ECO:0000313" key="2">
    <source>
        <dbReference type="EMBL" id="EAC1534790.1"/>
    </source>
</evidence>
<dbReference type="Proteomes" id="UP000537181">
    <property type="component" value="Unassembled WGS sequence"/>
</dbReference>
<keyword evidence="1" id="KW-0812">Transmembrane</keyword>
<dbReference type="EMBL" id="AASWKX010000003">
    <property type="protein sequence ID" value="EFH6164295.1"/>
    <property type="molecule type" value="Genomic_DNA"/>
</dbReference>
<dbReference type="Proteomes" id="UP000845800">
    <property type="component" value="Unassembled WGS sequence"/>
</dbReference>
<keyword evidence="1" id="KW-1133">Transmembrane helix</keyword>